<dbReference type="RefSeq" id="WP_094893310.1">
    <property type="nucleotide sequence ID" value="NZ_CP029426.2"/>
</dbReference>
<keyword evidence="3" id="KW-1185">Reference proteome</keyword>
<accession>A0A2U8Q030</accession>
<gene>
    <name evidence="2" type="ORF">CIT40_27495</name>
</gene>
<proteinExistence type="predicted"/>
<organism evidence="2 3">
    <name type="scientific">Bradyrhizobium amphicarpaeae</name>
    <dbReference type="NCBI Taxonomy" id="1404768"/>
    <lineage>
        <taxon>Bacteria</taxon>
        <taxon>Pseudomonadati</taxon>
        <taxon>Pseudomonadota</taxon>
        <taxon>Alphaproteobacteria</taxon>
        <taxon>Hyphomicrobiales</taxon>
        <taxon>Nitrobacteraceae</taxon>
        <taxon>Bradyrhizobium</taxon>
    </lineage>
</organism>
<evidence type="ECO:0000313" key="2">
    <source>
        <dbReference type="EMBL" id="AWM03416.1"/>
    </source>
</evidence>
<name>A0A2U8Q030_9BRAD</name>
<feature type="domain" description="DUF6895" evidence="1">
    <location>
        <begin position="18"/>
        <end position="305"/>
    </location>
</feature>
<dbReference type="InterPro" id="IPR054190">
    <property type="entry name" value="DUF6895"/>
</dbReference>
<dbReference type="Proteomes" id="UP000215884">
    <property type="component" value="Chromosome"/>
</dbReference>
<reference evidence="2 3" key="1">
    <citation type="journal article" date="2017" name="Syst. Appl. Microbiol.">
        <title>Soybeans inoculated with root zone soils of Canadian native legumes harbour diverse and novel Bradyrhizobium spp. that possess agricultural potential.</title>
        <authorList>
            <person name="Bromfield E.S.P."/>
            <person name="Cloutier S."/>
            <person name="Tambong J.T."/>
            <person name="Tran Thi T.V."/>
        </authorList>
    </citation>
    <scope>NUCLEOTIDE SEQUENCE [LARGE SCALE GENOMIC DNA]</scope>
    <source>
        <strain evidence="2 3">39S1MB</strain>
    </source>
</reference>
<evidence type="ECO:0000313" key="3">
    <source>
        <dbReference type="Proteomes" id="UP000215884"/>
    </source>
</evidence>
<evidence type="ECO:0000259" key="1">
    <source>
        <dbReference type="Pfam" id="PF21836"/>
    </source>
</evidence>
<dbReference type="OrthoDB" id="9154886at2"/>
<reference evidence="2 3" key="2">
    <citation type="journal article" date="2019" name="Int. J. Syst. Evol. Microbiol.">
        <title>Description and complete genome sequence of Bradyrhizobium amphicarpaeae sp. nov., harbouring photosystem and nitrogen-fixation genes.</title>
        <authorList>
            <person name="Bromfield E.S.P."/>
            <person name="Cloutier S."/>
            <person name="Nguyen H.D.T."/>
        </authorList>
    </citation>
    <scope>NUCLEOTIDE SEQUENCE [LARGE SCALE GENOMIC DNA]</scope>
    <source>
        <strain evidence="2 3">39S1MB</strain>
    </source>
</reference>
<dbReference type="Pfam" id="PF21836">
    <property type="entry name" value="DUF6895"/>
    <property type="match status" value="1"/>
</dbReference>
<dbReference type="KEGG" id="brq:CIT40_27495"/>
<dbReference type="AlphaFoldDB" id="A0A2U8Q030"/>
<sequence length="312" mass="34757">MQQTLFRSEKQRASFTAGVLRWLEANLEKFRPPREEEPSVHAPEATSSGGLRKAFGELGAALRIACRIPDLRKRPEVRALVAKWISMADEQGVFANVDSALGLFANHVALAVAMGDLRPPACSALRARLQQVLSRGYVDRIEHNAWQKLDLCYYFDAAGLEHCLPPKQVLLRASSLATGPELPYVRDIDLYAVTHILFDLTDFGAVDATPFLAELRPAIESYVRLALSMCIAEQNWDLTAELLMCRLYLGFDEELDRWAMNCICEVQHPSGYLPPSTSKRGASDEGGRPDFLEVYHPTVVSLFLLAAEARNP</sequence>
<protein>
    <recommendedName>
        <fullName evidence="1">DUF6895 domain-containing protein</fullName>
    </recommendedName>
</protein>
<dbReference type="EMBL" id="CP029426">
    <property type="protein sequence ID" value="AWM03416.1"/>
    <property type="molecule type" value="Genomic_DNA"/>
</dbReference>